<dbReference type="EMBL" id="JAGGKT010000004">
    <property type="protein sequence ID" value="MBP1931987.1"/>
    <property type="molecule type" value="Genomic_DNA"/>
</dbReference>
<reference evidence="2 3" key="1">
    <citation type="submission" date="2021-03" db="EMBL/GenBank/DDBJ databases">
        <title>Genomic Encyclopedia of Type Strains, Phase IV (KMG-IV): sequencing the most valuable type-strain genomes for metagenomic binning, comparative biology and taxonomic classification.</title>
        <authorList>
            <person name="Goeker M."/>
        </authorList>
    </citation>
    <scope>NUCLEOTIDE SEQUENCE [LARGE SCALE GENOMIC DNA]</scope>
    <source>
        <strain evidence="2 3">DSM 24738</strain>
    </source>
</reference>
<feature type="domain" description="TnsA endonuclease N-terminal" evidence="1">
    <location>
        <begin position="45"/>
        <end position="128"/>
    </location>
</feature>
<dbReference type="Proteomes" id="UP001519343">
    <property type="component" value="Unassembled WGS sequence"/>
</dbReference>
<proteinExistence type="predicted"/>
<evidence type="ECO:0000313" key="3">
    <source>
        <dbReference type="Proteomes" id="UP001519343"/>
    </source>
</evidence>
<dbReference type="RefSeq" id="WP_209810049.1">
    <property type="nucleotide sequence ID" value="NZ_JAGGKT010000004.1"/>
</dbReference>
<dbReference type="InterPro" id="IPR011856">
    <property type="entry name" value="tRNA_endonuc-like_dom_sf"/>
</dbReference>
<protein>
    <recommendedName>
        <fullName evidence="1">TnsA endonuclease N-terminal domain-containing protein</fullName>
    </recommendedName>
</protein>
<dbReference type="Gene3D" id="3.40.1350.10">
    <property type="match status" value="1"/>
</dbReference>
<sequence>MYSPVDIKPSKYFGNNWFGDSPKMNRQVYLHSDLEYDHWVLVETNPNIVAFCEQPLRIQSIVNEDLIESVFDMWVQYKDSEEHFIEVKYSHELNPNNPSPKSQRAIRQTTAQMLWCKQHGFQYSIMTEDSIRGNPIYLSNMKEIIPCVRMMKATIETDEYLLLRVLKGKNRMTFSELFHLLHTKITAQRLRNIIYWCIYHGKILSNADQIPFSPQTEVWTDV</sequence>
<organism evidence="2 3">
    <name type="scientific">Ammoniphilus resinae</name>
    <dbReference type="NCBI Taxonomy" id="861532"/>
    <lineage>
        <taxon>Bacteria</taxon>
        <taxon>Bacillati</taxon>
        <taxon>Bacillota</taxon>
        <taxon>Bacilli</taxon>
        <taxon>Bacillales</taxon>
        <taxon>Paenibacillaceae</taxon>
        <taxon>Aneurinibacillus group</taxon>
        <taxon>Ammoniphilus</taxon>
    </lineage>
</organism>
<dbReference type="Pfam" id="PF08722">
    <property type="entry name" value="Tn7_TnsA-like_N"/>
    <property type="match status" value="1"/>
</dbReference>
<comment type="caution">
    <text evidence="2">The sequence shown here is derived from an EMBL/GenBank/DDBJ whole genome shotgun (WGS) entry which is preliminary data.</text>
</comment>
<name>A0ABS4GPK2_9BACL</name>
<dbReference type="InterPro" id="IPR014833">
    <property type="entry name" value="TnsA_N"/>
</dbReference>
<evidence type="ECO:0000259" key="1">
    <source>
        <dbReference type="Pfam" id="PF08722"/>
    </source>
</evidence>
<keyword evidence="3" id="KW-1185">Reference proteome</keyword>
<gene>
    <name evidence="2" type="ORF">J2Z37_001988</name>
</gene>
<accession>A0ABS4GPK2</accession>
<evidence type="ECO:0000313" key="2">
    <source>
        <dbReference type="EMBL" id="MBP1931987.1"/>
    </source>
</evidence>